<dbReference type="SMART" id="SM00886">
    <property type="entry name" value="Dabb"/>
    <property type="match status" value="1"/>
</dbReference>
<reference evidence="2" key="1">
    <citation type="journal article" date="2010" name="PLoS Genet.">
        <title>The genome of a pathogenic rhodococcus: cooptive virulence underpinned by key gene acquisitions.</title>
        <authorList>
            <person name="Letek M."/>
            <person name="Gonzalez P."/>
            <person name="Macarthur I."/>
            <person name="Rodriguez H."/>
            <person name="Freeman T.C."/>
            <person name="Valero-Rello A."/>
            <person name="Blanco M."/>
            <person name="Buckley T."/>
            <person name="Cherevach I."/>
            <person name="Fahey R."/>
            <person name="Hapeshi A."/>
            <person name="Holdstock J."/>
            <person name="Leadon D."/>
            <person name="Navas J."/>
            <person name="Ocampo A."/>
            <person name="Quail M.A."/>
            <person name="Sanders M."/>
            <person name="Scortti M.M."/>
            <person name="Prescott J.F."/>
            <person name="Fogarty U."/>
            <person name="Meijer W.G."/>
            <person name="Parkhill J."/>
            <person name="Bentley S.D."/>
            <person name="Vazquez-Boland J.A."/>
        </authorList>
    </citation>
    <scope>NUCLEOTIDE SEQUENCE [LARGE SCALE GENOMIC DNA]</scope>
    <source>
        <strain evidence="2 3">103S</strain>
    </source>
</reference>
<dbReference type="AlphaFoldDB" id="A0A3S5Y3Q8"/>
<dbReference type="Gene3D" id="3.30.70.100">
    <property type="match status" value="1"/>
</dbReference>
<evidence type="ECO:0000259" key="1">
    <source>
        <dbReference type="PROSITE" id="PS51502"/>
    </source>
</evidence>
<dbReference type="Proteomes" id="UP001154400">
    <property type="component" value="Chromosome"/>
</dbReference>
<evidence type="ECO:0000313" key="3">
    <source>
        <dbReference type="Proteomes" id="UP000006892"/>
    </source>
</evidence>
<dbReference type="RefSeq" id="WP_013415139.1">
    <property type="nucleotide sequence ID" value="NC_014659.1"/>
</dbReference>
<evidence type="ECO:0000313" key="2">
    <source>
        <dbReference type="EMBL" id="CBH47200.1"/>
    </source>
</evidence>
<dbReference type="PROSITE" id="PS51502">
    <property type="entry name" value="S_R_A_B_BARREL"/>
    <property type="match status" value="1"/>
</dbReference>
<dbReference type="KEGG" id="req:REQ_11000"/>
<accession>A0A3S5Y3Q8</accession>
<dbReference type="EMBL" id="FN563149">
    <property type="protein sequence ID" value="CBH47200.1"/>
    <property type="molecule type" value="Genomic_DNA"/>
</dbReference>
<proteinExistence type="predicted"/>
<dbReference type="InterPro" id="IPR013097">
    <property type="entry name" value="Dabb"/>
</dbReference>
<feature type="domain" description="Stress-response A/B barrel" evidence="1">
    <location>
        <begin position="103"/>
        <end position="198"/>
    </location>
</feature>
<protein>
    <recommendedName>
        <fullName evidence="1">Stress-response A/B barrel domain-containing protein</fullName>
    </recommendedName>
</protein>
<gene>
    <name evidence="2" type="ordered locus">REQ_11000</name>
</gene>
<sequence>MFEVTKLIRFADGVDEPERETVLSGVASDVLPHARSALIRPTLPGGIAAGDVIARFRFDVESDWRAAQNDVERRLWTAAVEHVDSVTHTGTPRPAKSDAPPTVFRTLLVAVDPSTDPKVLRQFESETAAMADYIPSIGASQLGRVHEASGSARWTHVWEQEYASLDGLTGPYMTHPYHWAHVDRWFDAERGQRIVTALCHSFCRIEEPILVG</sequence>
<organism evidence="2">
    <name type="scientific">Rhodococcus hoagii (strain 103S)</name>
    <name type="common">Rhodococcus equi</name>
    <dbReference type="NCBI Taxonomy" id="685727"/>
    <lineage>
        <taxon>Bacteria</taxon>
        <taxon>Bacillati</taxon>
        <taxon>Actinomycetota</taxon>
        <taxon>Actinomycetes</taxon>
        <taxon>Mycobacteriales</taxon>
        <taxon>Nocardiaceae</taxon>
        <taxon>Prescottella</taxon>
    </lineage>
</organism>
<dbReference type="Pfam" id="PF07876">
    <property type="entry name" value="Dabb"/>
    <property type="match status" value="1"/>
</dbReference>
<dbReference type="SUPFAM" id="SSF54909">
    <property type="entry name" value="Dimeric alpha+beta barrel"/>
    <property type="match status" value="1"/>
</dbReference>
<name>A0A3S5Y3Q8_RHOH1</name>
<dbReference type="InterPro" id="IPR011008">
    <property type="entry name" value="Dimeric_a/b-barrel"/>
</dbReference>